<dbReference type="PANTHER" id="PTHR10159">
    <property type="entry name" value="DUAL SPECIFICITY PROTEIN PHOSPHATASE"/>
    <property type="match status" value="1"/>
</dbReference>
<dbReference type="AlphaFoldDB" id="A0A1R2C7X4"/>
<accession>A0A1R2C7X4</accession>
<evidence type="ECO:0000256" key="2">
    <source>
        <dbReference type="ARBA" id="ARBA00013064"/>
    </source>
</evidence>
<evidence type="ECO:0000256" key="4">
    <source>
        <dbReference type="ARBA" id="ARBA00022912"/>
    </source>
</evidence>
<organism evidence="7 8">
    <name type="scientific">Stentor coeruleus</name>
    <dbReference type="NCBI Taxonomy" id="5963"/>
    <lineage>
        <taxon>Eukaryota</taxon>
        <taxon>Sar</taxon>
        <taxon>Alveolata</taxon>
        <taxon>Ciliophora</taxon>
        <taxon>Postciliodesmatophora</taxon>
        <taxon>Heterotrichea</taxon>
        <taxon>Heterotrichida</taxon>
        <taxon>Stentoridae</taxon>
        <taxon>Stentor</taxon>
    </lineage>
</organism>
<evidence type="ECO:0000256" key="1">
    <source>
        <dbReference type="ARBA" id="ARBA00008601"/>
    </source>
</evidence>
<keyword evidence="8" id="KW-1185">Reference proteome</keyword>
<comment type="similarity">
    <text evidence="1">Belongs to the protein-tyrosine phosphatase family. Non-receptor class dual specificity subfamily.</text>
</comment>
<dbReference type="InterPro" id="IPR016130">
    <property type="entry name" value="Tyr_Pase_AS"/>
</dbReference>
<feature type="domain" description="Tyrosine-protein phosphatase" evidence="5">
    <location>
        <begin position="131"/>
        <end position="277"/>
    </location>
</feature>
<evidence type="ECO:0000259" key="5">
    <source>
        <dbReference type="PROSITE" id="PS50054"/>
    </source>
</evidence>
<dbReference type="GO" id="GO:0043409">
    <property type="term" value="P:negative regulation of MAPK cascade"/>
    <property type="evidence" value="ECO:0007669"/>
    <property type="project" value="TreeGrafter"/>
</dbReference>
<dbReference type="OrthoDB" id="10252009at2759"/>
<proteinExistence type="inferred from homology"/>
<dbReference type="PANTHER" id="PTHR10159:SF511">
    <property type="entry name" value="DUAL SPECIFICITY PROTEIN PHOSPHATASE 1"/>
    <property type="match status" value="1"/>
</dbReference>
<dbReference type="GO" id="GO:0033550">
    <property type="term" value="F:MAP kinase tyrosine phosphatase activity"/>
    <property type="evidence" value="ECO:0007669"/>
    <property type="project" value="TreeGrafter"/>
</dbReference>
<dbReference type="PROSITE" id="PS50054">
    <property type="entry name" value="TYR_PHOSPHATASE_DUAL"/>
    <property type="match status" value="1"/>
</dbReference>
<dbReference type="InterPro" id="IPR029021">
    <property type="entry name" value="Prot-tyrosine_phosphatase-like"/>
</dbReference>
<reference evidence="7 8" key="1">
    <citation type="submission" date="2016-11" db="EMBL/GenBank/DDBJ databases">
        <title>The macronuclear genome of Stentor coeruleus: a giant cell with tiny introns.</title>
        <authorList>
            <person name="Slabodnick M."/>
            <person name="Ruby J.G."/>
            <person name="Reiff S.B."/>
            <person name="Swart E.C."/>
            <person name="Gosai S."/>
            <person name="Prabakaran S."/>
            <person name="Witkowska E."/>
            <person name="Larue G.E."/>
            <person name="Fisher S."/>
            <person name="Freeman R.M."/>
            <person name="Gunawardena J."/>
            <person name="Chu W."/>
            <person name="Stover N.A."/>
            <person name="Gregory B.D."/>
            <person name="Nowacki M."/>
            <person name="Derisi J."/>
            <person name="Roy S.W."/>
            <person name="Marshall W.F."/>
            <person name="Sood P."/>
        </authorList>
    </citation>
    <scope>NUCLEOTIDE SEQUENCE [LARGE SCALE GENOMIC DNA]</scope>
    <source>
        <strain evidence="7">WM001</strain>
    </source>
</reference>
<dbReference type="InterPro" id="IPR000340">
    <property type="entry name" value="Dual-sp_phosphatase_cat-dom"/>
</dbReference>
<gene>
    <name evidence="7" type="ORF">SteCoe_13622</name>
</gene>
<evidence type="ECO:0000313" key="8">
    <source>
        <dbReference type="Proteomes" id="UP000187209"/>
    </source>
</evidence>
<protein>
    <recommendedName>
        <fullName evidence="2">protein-tyrosine-phosphatase</fullName>
        <ecNumber evidence="2">3.1.3.48</ecNumber>
    </recommendedName>
</protein>
<dbReference type="InterPro" id="IPR000387">
    <property type="entry name" value="Tyr_Pase_dom"/>
</dbReference>
<dbReference type="PROSITE" id="PS50056">
    <property type="entry name" value="TYR_PHOSPHATASE_2"/>
    <property type="match status" value="1"/>
</dbReference>
<evidence type="ECO:0000313" key="7">
    <source>
        <dbReference type="EMBL" id="OMJ85099.1"/>
    </source>
</evidence>
<dbReference type="GO" id="GO:0008330">
    <property type="term" value="F:protein tyrosine/threonine phosphatase activity"/>
    <property type="evidence" value="ECO:0007669"/>
    <property type="project" value="TreeGrafter"/>
</dbReference>
<dbReference type="SMART" id="SM00195">
    <property type="entry name" value="DSPc"/>
    <property type="match status" value="1"/>
</dbReference>
<dbReference type="InterPro" id="IPR020422">
    <property type="entry name" value="TYR_PHOSPHATASE_DUAL_dom"/>
</dbReference>
<keyword evidence="4" id="KW-0904">Protein phosphatase</keyword>
<feature type="domain" description="Tyrosine specific protein phosphatases" evidence="6">
    <location>
        <begin position="192"/>
        <end position="255"/>
    </location>
</feature>
<keyword evidence="3" id="KW-0378">Hydrolase</keyword>
<dbReference type="PROSITE" id="PS00383">
    <property type="entry name" value="TYR_PHOSPHATASE_1"/>
    <property type="match status" value="1"/>
</dbReference>
<dbReference type="EMBL" id="MPUH01000247">
    <property type="protein sequence ID" value="OMJ85099.1"/>
    <property type="molecule type" value="Genomic_DNA"/>
</dbReference>
<sequence length="292" mass="34307">MDPFDCFSDSKLVHFQLIFNIFQQYHGRTKHFEIRTTEEFQRHHLPTATLVPLEIFTGSIRLSDISRFTDTSKLRRQCIIISFSECLQPQAEILRKLLLRNKCKEIHMLGDIEEFIERYSFLIDDHRVKEYPNEMIPNFLYLGSEEQAHNAHIIQNLKITHIVNATKSSPNKFHEIKYCKVTVADQEDEKISRFFQKAYCFIESAMHENQLGAKNVVLVHCAHGVSRSATLVVMFLMRTFGMSLENSMKHVKKHRNKAEPNPGFIKQLEEFYCNRFKFSRSFAGNLILQLEE</sequence>
<evidence type="ECO:0000256" key="3">
    <source>
        <dbReference type="ARBA" id="ARBA00022801"/>
    </source>
</evidence>
<dbReference type="CDD" id="cd14498">
    <property type="entry name" value="DSP"/>
    <property type="match status" value="1"/>
</dbReference>
<comment type="caution">
    <text evidence="7">The sequence shown here is derived from an EMBL/GenBank/DDBJ whole genome shotgun (WGS) entry which is preliminary data.</text>
</comment>
<dbReference type="Pfam" id="PF00782">
    <property type="entry name" value="DSPc"/>
    <property type="match status" value="1"/>
</dbReference>
<dbReference type="Gene3D" id="3.90.190.10">
    <property type="entry name" value="Protein tyrosine phosphatase superfamily"/>
    <property type="match status" value="1"/>
</dbReference>
<name>A0A1R2C7X4_9CILI</name>
<dbReference type="Proteomes" id="UP000187209">
    <property type="component" value="Unassembled WGS sequence"/>
</dbReference>
<evidence type="ECO:0000259" key="6">
    <source>
        <dbReference type="PROSITE" id="PS50056"/>
    </source>
</evidence>
<dbReference type="EC" id="3.1.3.48" evidence="2"/>
<dbReference type="GO" id="GO:0017017">
    <property type="term" value="F:MAP kinase tyrosine/serine/threonine phosphatase activity"/>
    <property type="evidence" value="ECO:0007669"/>
    <property type="project" value="TreeGrafter"/>
</dbReference>
<dbReference type="SUPFAM" id="SSF52799">
    <property type="entry name" value="(Phosphotyrosine protein) phosphatases II"/>
    <property type="match status" value="1"/>
</dbReference>
<dbReference type="GO" id="GO:0005737">
    <property type="term" value="C:cytoplasm"/>
    <property type="evidence" value="ECO:0007669"/>
    <property type="project" value="TreeGrafter"/>
</dbReference>